<evidence type="ECO:0000313" key="2">
    <source>
        <dbReference type="Proteomes" id="UP001055101"/>
    </source>
</evidence>
<proteinExistence type="predicted"/>
<name>A0ABQ4TRN1_9HYPH</name>
<reference evidence="1" key="1">
    <citation type="journal article" date="2021" name="Front. Microbiol.">
        <title>Comprehensive Comparative Genomics and Phenotyping of Methylobacterium Species.</title>
        <authorList>
            <person name="Alessa O."/>
            <person name="Ogura Y."/>
            <person name="Fujitani Y."/>
            <person name="Takami H."/>
            <person name="Hayashi T."/>
            <person name="Sahin N."/>
            <person name="Tani A."/>
        </authorList>
    </citation>
    <scope>NUCLEOTIDE SEQUENCE</scope>
    <source>
        <strain evidence="1">DSM 23674</strain>
    </source>
</reference>
<sequence length="77" mass="8081">MLKDRLWTTGTCSKGCAASAKPARGVRRTARKRLTSVSTVNLPPEPGAGNWSHITGTNTGAPVRARVEKLANAVAPL</sequence>
<evidence type="ECO:0000313" key="1">
    <source>
        <dbReference type="EMBL" id="GJE57362.1"/>
    </source>
</evidence>
<comment type="caution">
    <text evidence="1">The sequence shown here is derived from an EMBL/GenBank/DDBJ whole genome shotgun (WGS) entry which is preliminary data.</text>
</comment>
<accession>A0ABQ4TRN1</accession>
<dbReference type="Proteomes" id="UP001055101">
    <property type="component" value="Unassembled WGS sequence"/>
</dbReference>
<protein>
    <submittedName>
        <fullName evidence="1">Uncharacterized protein</fullName>
    </submittedName>
</protein>
<dbReference type="EMBL" id="BPRA01000022">
    <property type="protein sequence ID" value="GJE57362.1"/>
    <property type="molecule type" value="Genomic_DNA"/>
</dbReference>
<reference evidence="1" key="2">
    <citation type="submission" date="2021-08" db="EMBL/GenBank/DDBJ databases">
        <authorList>
            <person name="Tani A."/>
            <person name="Ola A."/>
            <person name="Ogura Y."/>
            <person name="Katsura K."/>
            <person name="Hayashi T."/>
        </authorList>
    </citation>
    <scope>NUCLEOTIDE SEQUENCE</scope>
    <source>
        <strain evidence="1">DSM 23674</strain>
    </source>
</reference>
<organism evidence="1 2">
    <name type="scientific">Methylobacterium thuringiense</name>
    <dbReference type="NCBI Taxonomy" id="1003091"/>
    <lineage>
        <taxon>Bacteria</taxon>
        <taxon>Pseudomonadati</taxon>
        <taxon>Pseudomonadota</taxon>
        <taxon>Alphaproteobacteria</taxon>
        <taxon>Hyphomicrobiales</taxon>
        <taxon>Methylobacteriaceae</taxon>
        <taxon>Methylobacterium</taxon>
    </lineage>
</organism>
<keyword evidence="2" id="KW-1185">Reference proteome</keyword>
<gene>
    <name evidence="1" type="ORF">EKPJFOCH_3876</name>
</gene>